<proteinExistence type="predicted"/>
<dbReference type="Proteomes" id="UP000244174">
    <property type="component" value="Unassembled WGS sequence"/>
</dbReference>
<evidence type="ECO:0000313" key="3">
    <source>
        <dbReference type="EMBL" id="PTX44853.1"/>
    </source>
</evidence>
<dbReference type="Gene3D" id="3.90.1580.10">
    <property type="entry name" value="paralog of FGE (formylglycine-generating enzyme)"/>
    <property type="match status" value="1"/>
</dbReference>
<dbReference type="SUPFAM" id="SSF56436">
    <property type="entry name" value="C-type lectin-like"/>
    <property type="match status" value="1"/>
</dbReference>
<name>A0A2T6ALZ8_9FLAO</name>
<evidence type="ECO:0000313" key="4">
    <source>
        <dbReference type="Proteomes" id="UP000244174"/>
    </source>
</evidence>
<dbReference type="PANTHER" id="PTHR23150">
    <property type="entry name" value="SULFATASE MODIFYING FACTOR 1, 2"/>
    <property type="match status" value="1"/>
</dbReference>
<feature type="domain" description="Sulfatase-modifying factor enzyme-like" evidence="2">
    <location>
        <begin position="53"/>
        <end position="359"/>
    </location>
</feature>
<dbReference type="OrthoDB" id="9768004at2"/>
<feature type="coiled-coil region" evidence="1">
    <location>
        <begin position="17"/>
        <end position="44"/>
    </location>
</feature>
<gene>
    <name evidence="3" type="ORF">C8P64_0836</name>
</gene>
<protein>
    <submittedName>
        <fullName evidence="3">Formylglycine-generating enzyme required for sulfatase activity</fullName>
    </submittedName>
</protein>
<dbReference type="InterPro" id="IPR042095">
    <property type="entry name" value="SUMF_sf"/>
</dbReference>
<sequence length="368" mass="41687">MKKLASILILVIALVSCKSENKKSKELSSNIEQANNDSTILREKPEDIVEPTGMRWVSGVDFTMGAPTSDPLALPRERPAHPVAVDGFFIDITEVTNKEFRKFVEETGYITVAERPIDWDELKKQLPPSTPKPHDSLLQPGSLVFKRDLETLKEYNYSQWWEWKIGANWKHPLGPGSDIEGKDDFPVVHISFEDAMAYCKWAGRRLPTEAEWEAAAHGKRPGGIYTWGNDEKELNYLANTWQGEFPLKNIPEDGYKYAAPVKSFPANSLGIFDMAGNVWEWTQDWYDEKYYEKLIANGKAINPAGPDKPYNPVNPYEKEKVIKGGSFLCNKSYCASYRITARMPQALDSGSDHLGFRTVATVDMLRNE</sequence>
<dbReference type="PROSITE" id="PS51257">
    <property type="entry name" value="PROKAR_LIPOPROTEIN"/>
    <property type="match status" value="1"/>
</dbReference>
<evidence type="ECO:0000256" key="1">
    <source>
        <dbReference type="SAM" id="Coils"/>
    </source>
</evidence>
<evidence type="ECO:0000259" key="2">
    <source>
        <dbReference type="Pfam" id="PF03781"/>
    </source>
</evidence>
<reference evidence="3 4" key="1">
    <citation type="submission" date="2018-04" db="EMBL/GenBank/DDBJ databases">
        <title>Genomic Encyclopedia of Archaeal and Bacterial Type Strains, Phase II (KMG-II): from individual species to whole genera.</title>
        <authorList>
            <person name="Goeker M."/>
        </authorList>
    </citation>
    <scope>NUCLEOTIDE SEQUENCE [LARGE SCALE GENOMIC DNA]</scope>
    <source>
        <strain evidence="3 4">DSM 23082</strain>
    </source>
</reference>
<organism evidence="3 4">
    <name type="scientific">Christiangramia gaetbulicola</name>
    <dbReference type="NCBI Taxonomy" id="703340"/>
    <lineage>
        <taxon>Bacteria</taxon>
        <taxon>Pseudomonadati</taxon>
        <taxon>Bacteroidota</taxon>
        <taxon>Flavobacteriia</taxon>
        <taxon>Flavobacteriales</taxon>
        <taxon>Flavobacteriaceae</taxon>
        <taxon>Christiangramia</taxon>
    </lineage>
</organism>
<dbReference type="InterPro" id="IPR051043">
    <property type="entry name" value="Sulfatase_Mod_Factor_Kinase"/>
</dbReference>
<dbReference type="GO" id="GO:0120147">
    <property type="term" value="F:formylglycine-generating oxidase activity"/>
    <property type="evidence" value="ECO:0007669"/>
    <property type="project" value="TreeGrafter"/>
</dbReference>
<dbReference type="PANTHER" id="PTHR23150:SF19">
    <property type="entry name" value="FORMYLGLYCINE-GENERATING ENZYME"/>
    <property type="match status" value="1"/>
</dbReference>
<dbReference type="EMBL" id="QBKQ01000001">
    <property type="protein sequence ID" value="PTX44853.1"/>
    <property type="molecule type" value="Genomic_DNA"/>
</dbReference>
<accession>A0A2T6ALZ8</accession>
<dbReference type="InterPro" id="IPR016187">
    <property type="entry name" value="CTDL_fold"/>
</dbReference>
<keyword evidence="4" id="KW-1185">Reference proteome</keyword>
<keyword evidence="1" id="KW-0175">Coiled coil</keyword>
<comment type="caution">
    <text evidence="3">The sequence shown here is derived from an EMBL/GenBank/DDBJ whole genome shotgun (WGS) entry which is preliminary data.</text>
</comment>
<dbReference type="RefSeq" id="WP_108170767.1">
    <property type="nucleotide sequence ID" value="NZ_QBKQ01000001.1"/>
</dbReference>
<dbReference type="Pfam" id="PF03781">
    <property type="entry name" value="FGE-sulfatase"/>
    <property type="match status" value="1"/>
</dbReference>
<dbReference type="AlphaFoldDB" id="A0A2T6ALZ8"/>
<dbReference type="InterPro" id="IPR005532">
    <property type="entry name" value="SUMF_dom"/>
</dbReference>